<reference evidence="9" key="1">
    <citation type="journal article" date="2005" name="Nature">
        <title>Sequencing of Aspergillus nidulans and comparative analysis with A. fumigatus and A. oryzae.</title>
        <authorList>
            <person name="Galagan J.E."/>
            <person name="Calvo S.E."/>
            <person name="Cuomo C."/>
            <person name="Ma L.J."/>
            <person name="Wortman J.R."/>
            <person name="Batzoglou S."/>
            <person name="Lee S.I."/>
            <person name="Basturkmen M."/>
            <person name="Spevak C.C."/>
            <person name="Clutterbuck J."/>
            <person name="Kapitonov V."/>
            <person name="Jurka J."/>
            <person name="Scazzocchio C."/>
            <person name="Farman M."/>
            <person name="Butler J."/>
            <person name="Purcell S."/>
            <person name="Harris S."/>
            <person name="Braus G.H."/>
            <person name="Draht O."/>
            <person name="Busch S."/>
            <person name="D'Enfert C."/>
            <person name="Bouchier C."/>
            <person name="Goldman G.H."/>
            <person name="Bell-Pedersen D."/>
            <person name="Griffiths-Jones S."/>
            <person name="Doonan J.H."/>
            <person name="Yu J."/>
            <person name="Vienken K."/>
            <person name="Pain A."/>
            <person name="Freitag M."/>
            <person name="Selker E.U."/>
            <person name="Archer D.B."/>
            <person name="Penalva M.A."/>
            <person name="Oakley B.R."/>
            <person name="Momany M."/>
            <person name="Tanaka T."/>
            <person name="Kumagai T."/>
            <person name="Asai K."/>
            <person name="Machida M."/>
            <person name="Nierman W.C."/>
            <person name="Denning D.W."/>
            <person name="Caddick M."/>
            <person name="Hynes M."/>
            <person name="Paoletti M."/>
            <person name="Fischer R."/>
            <person name="Miller B."/>
            <person name="Dyer P."/>
            <person name="Sachs M.S."/>
            <person name="Osmani S.A."/>
            <person name="Birren B.W."/>
        </authorList>
    </citation>
    <scope>NUCLEOTIDE SEQUENCE [LARGE SCALE GENOMIC DNA]</scope>
    <source>
        <strain evidence="9">FGSC A4 / ATCC 38163 / CBS 112.46 / NRRL 194 / M139</strain>
    </source>
</reference>
<keyword evidence="4" id="KW-0804">Transcription</keyword>
<keyword evidence="3" id="KW-0238">DNA-binding</keyword>
<dbReference type="InterPro" id="IPR036864">
    <property type="entry name" value="Zn2-C6_fun-type_DNA-bd_sf"/>
</dbReference>
<dbReference type="KEGG" id="ani:ANIA_08930"/>
<evidence type="ECO:0000313" key="8">
    <source>
        <dbReference type="EMBL" id="CBF84630.1"/>
    </source>
</evidence>
<accession>Q5AS00</accession>
<feature type="domain" description="Zn(2)-C6 fungal-type" evidence="7">
    <location>
        <begin position="28"/>
        <end position="57"/>
    </location>
</feature>
<sequence length="792" mass="89103">MSFRFVAPIHPREPSSSALPKRTKRSAACTACKARRSRCGGGFPCDRCLESGSECVFAGLDRRRKCAQRRMEQELDTVQRQLDEIVEAFDNRDYEKLGKIIDRVKELRAGYGEGRRDQEITGNRATSDGLQSDPRALGDTRRCSSPSSSSPSSVGSLDEVDTLTEDPNRTEESRAAGYIGKESEIAWMQKLETEACKMEGGQDKMTEESIASMSYHVDNLYLTDPAPVDPRLLPPQPWAESLVKIYFGSIAPSFPLLNRTLFMSQFEAAYSGSAYPTSKWLAVLNLVFAISAKYYQLAEPVAGRDVDDRIFLSRALSLRSPHHLVLDHADLHQVQIDLLLAIYYLASGQVNRSWRVNGSAARSALCLGLNLRAFSEHIDPVSKETRTRIWWAIFSLEHLLSSMTGRVPCLDHRAMSLYPPVPYDEDDFDHPELKTILGMTEQREKRLHYTIYATNEELAKLTAWLRSIEPNGSLFFFHLVDLSIITHAAVMAIYSLQSTRESHSGLGQSEIPRYQSMLQSWVSNLHPAFAFTDKDMEPSLSRDSRAQVSLALSYYSSQIILSRPCLTRPDLKEGTNIRFPRSRFGNNTARTCIHSALSLISVLPDEPDTTWMLKKSPWWCILHYIMQALTVLLIQISVGFVPDDVGKGRKKKGHEAEESNQDRSEGIAPEAVWNASKKALRWLHFMADLDPSWHRAHEISEGFLRRIAKAKDLNMDFLPGIRQESQMSGFDYRGPGHEMGGGGSARKQSSSSGLLHEEPMNWGPDCTMSEGDYGQEHQQHPFVLDPTLFSVV</sequence>
<dbReference type="OrthoDB" id="5296287at2759"/>
<dbReference type="Gene3D" id="4.10.240.10">
    <property type="entry name" value="Zn(2)-C6 fungal-type DNA-binding domain"/>
    <property type="match status" value="1"/>
</dbReference>
<dbReference type="PANTHER" id="PTHR47654">
    <property type="entry name" value="ZN(II)2CYS6 TRANSCRIPTION FACTOR (EUROFUNG)-RELATED"/>
    <property type="match status" value="1"/>
</dbReference>
<dbReference type="eggNOG" id="ENOG502RZ6G">
    <property type="taxonomic scope" value="Eukaryota"/>
</dbReference>
<keyword evidence="5" id="KW-0539">Nucleus</keyword>
<feature type="region of interest" description="Disordered" evidence="6">
    <location>
        <begin position="114"/>
        <end position="176"/>
    </location>
</feature>
<reference evidence="9" key="2">
    <citation type="journal article" date="2009" name="Fungal Genet. Biol.">
        <title>The 2008 update of the Aspergillus nidulans genome annotation: a community effort.</title>
        <authorList>
            <person name="Wortman J.R."/>
            <person name="Gilsenan J.M."/>
            <person name="Joardar V."/>
            <person name="Deegan J."/>
            <person name="Clutterbuck J."/>
            <person name="Andersen M.R."/>
            <person name="Archer D."/>
            <person name="Bencina M."/>
            <person name="Braus G."/>
            <person name="Coutinho P."/>
            <person name="von Dohren H."/>
            <person name="Doonan J."/>
            <person name="Driessen A.J."/>
            <person name="Durek P."/>
            <person name="Espeso E."/>
            <person name="Fekete E."/>
            <person name="Flipphi M."/>
            <person name="Estrada C.G."/>
            <person name="Geysens S."/>
            <person name="Goldman G."/>
            <person name="de Groot P.W."/>
            <person name="Hansen K."/>
            <person name="Harris S.D."/>
            <person name="Heinekamp T."/>
            <person name="Helmstaedt K."/>
            <person name="Henrissat B."/>
            <person name="Hofmann G."/>
            <person name="Homan T."/>
            <person name="Horio T."/>
            <person name="Horiuchi H."/>
            <person name="James S."/>
            <person name="Jones M."/>
            <person name="Karaffa L."/>
            <person name="Karanyi Z."/>
            <person name="Kato M."/>
            <person name="Keller N."/>
            <person name="Kelly D.E."/>
            <person name="Kiel J.A."/>
            <person name="Kim J.M."/>
            <person name="van der Klei I.J."/>
            <person name="Klis F.M."/>
            <person name="Kovalchuk A."/>
            <person name="Krasevec N."/>
            <person name="Kubicek C.P."/>
            <person name="Liu B."/>
            <person name="Maccabe A."/>
            <person name="Meyer V."/>
            <person name="Mirabito P."/>
            <person name="Miskei M."/>
            <person name="Mos M."/>
            <person name="Mullins J."/>
            <person name="Nelson D.R."/>
            <person name="Nielsen J."/>
            <person name="Oakley B.R."/>
            <person name="Osmani S.A."/>
            <person name="Pakula T."/>
            <person name="Paszewski A."/>
            <person name="Paulsen I."/>
            <person name="Pilsyk S."/>
            <person name="Pocsi I."/>
            <person name="Punt P.J."/>
            <person name="Ram A.F."/>
            <person name="Ren Q."/>
            <person name="Robellet X."/>
            <person name="Robson G."/>
            <person name="Seiboth B."/>
            <person name="van Solingen P."/>
            <person name="Specht T."/>
            <person name="Sun J."/>
            <person name="Taheri-Talesh N."/>
            <person name="Takeshita N."/>
            <person name="Ussery D."/>
            <person name="vanKuyk P.A."/>
            <person name="Visser H."/>
            <person name="van de Vondervoort P.J."/>
            <person name="de Vries R.P."/>
            <person name="Walton J."/>
            <person name="Xiang X."/>
            <person name="Xiong Y."/>
            <person name="Zeng A.P."/>
            <person name="Brandt B.W."/>
            <person name="Cornell M.J."/>
            <person name="van den Hondel C.A."/>
            <person name="Visser J."/>
            <person name="Oliver S.G."/>
            <person name="Turner G."/>
        </authorList>
    </citation>
    <scope>GENOME REANNOTATION</scope>
    <source>
        <strain evidence="9">FGSC A4 / ATCC 38163 / CBS 112.46 / NRRL 194 / M139</strain>
    </source>
</reference>
<dbReference type="Pfam" id="PF00172">
    <property type="entry name" value="Zn_clus"/>
    <property type="match status" value="1"/>
</dbReference>
<evidence type="ECO:0000256" key="3">
    <source>
        <dbReference type="ARBA" id="ARBA00023125"/>
    </source>
</evidence>
<keyword evidence="9" id="KW-1185">Reference proteome</keyword>
<evidence type="ECO:0000256" key="2">
    <source>
        <dbReference type="ARBA" id="ARBA00023015"/>
    </source>
</evidence>
<feature type="region of interest" description="Disordered" evidence="6">
    <location>
        <begin position="1"/>
        <end position="20"/>
    </location>
</feature>
<dbReference type="InterPro" id="IPR007219">
    <property type="entry name" value="XnlR_reg_dom"/>
</dbReference>
<dbReference type="SUPFAM" id="SSF57701">
    <property type="entry name" value="Zn2/Cys6 DNA-binding domain"/>
    <property type="match status" value="1"/>
</dbReference>
<evidence type="ECO:0000313" key="9">
    <source>
        <dbReference type="Proteomes" id="UP000000560"/>
    </source>
</evidence>
<evidence type="ECO:0000256" key="5">
    <source>
        <dbReference type="ARBA" id="ARBA00023242"/>
    </source>
</evidence>
<name>Q5AS00_EMENI</name>
<dbReference type="HOGENOM" id="CLU_011910_0_0_1"/>
<keyword evidence="1" id="KW-0479">Metal-binding</keyword>
<dbReference type="PROSITE" id="PS00463">
    <property type="entry name" value="ZN2_CY6_FUNGAL_1"/>
    <property type="match status" value="1"/>
</dbReference>
<evidence type="ECO:0000256" key="4">
    <source>
        <dbReference type="ARBA" id="ARBA00023163"/>
    </source>
</evidence>
<organism evidence="8 9">
    <name type="scientific">Emericella nidulans (strain FGSC A4 / ATCC 38163 / CBS 112.46 / NRRL 194 / M139)</name>
    <name type="common">Aspergillus nidulans</name>
    <dbReference type="NCBI Taxonomy" id="227321"/>
    <lineage>
        <taxon>Eukaryota</taxon>
        <taxon>Fungi</taxon>
        <taxon>Dikarya</taxon>
        <taxon>Ascomycota</taxon>
        <taxon>Pezizomycotina</taxon>
        <taxon>Eurotiomycetes</taxon>
        <taxon>Eurotiomycetidae</taxon>
        <taxon>Eurotiales</taxon>
        <taxon>Aspergillaceae</taxon>
        <taxon>Aspergillus</taxon>
        <taxon>Aspergillus subgen. Nidulantes</taxon>
    </lineage>
</organism>
<feature type="region of interest" description="Disordered" evidence="6">
    <location>
        <begin position="647"/>
        <end position="670"/>
    </location>
</feature>
<gene>
    <name evidence="8" type="ORF">ANIA_08930</name>
</gene>
<feature type="compositionally biased region" description="Low complexity" evidence="6">
    <location>
        <begin position="144"/>
        <end position="153"/>
    </location>
</feature>
<accession>C8VLH8</accession>
<dbReference type="CDD" id="cd00067">
    <property type="entry name" value="GAL4"/>
    <property type="match status" value="1"/>
</dbReference>
<dbReference type="RefSeq" id="XP_682199.1">
    <property type="nucleotide sequence ID" value="XM_677107.1"/>
</dbReference>
<evidence type="ECO:0000256" key="6">
    <source>
        <dbReference type="SAM" id="MobiDB-lite"/>
    </source>
</evidence>
<dbReference type="Pfam" id="PF04082">
    <property type="entry name" value="Fungal_trans"/>
    <property type="match status" value="1"/>
</dbReference>
<dbReference type="GeneID" id="2868159"/>
<protein>
    <submittedName>
        <fullName evidence="8">Zn(II)2Cys6 transcription factor (Eurofung)</fullName>
    </submittedName>
</protein>
<feature type="compositionally biased region" description="Polar residues" evidence="6">
    <location>
        <begin position="120"/>
        <end position="130"/>
    </location>
</feature>
<dbReference type="SMART" id="SM00906">
    <property type="entry name" value="Fungal_trans"/>
    <property type="match status" value="1"/>
</dbReference>
<dbReference type="GO" id="GO:0008270">
    <property type="term" value="F:zinc ion binding"/>
    <property type="evidence" value="ECO:0007669"/>
    <property type="project" value="InterPro"/>
</dbReference>
<dbReference type="CDD" id="cd12148">
    <property type="entry name" value="fungal_TF_MHR"/>
    <property type="match status" value="1"/>
</dbReference>
<evidence type="ECO:0000259" key="7">
    <source>
        <dbReference type="PROSITE" id="PS50048"/>
    </source>
</evidence>
<dbReference type="InParanoid" id="Q5AS00"/>
<dbReference type="EMBL" id="BN001307">
    <property type="protein sequence ID" value="CBF84630.1"/>
    <property type="molecule type" value="Genomic_DNA"/>
</dbReference>
<dbReference type="InterPro" id="IPR001138">
    <property type="entry name" value="Zn2Cys6_DnaBD"/>
</dbReference>
<feature type="region of interest" description="Disordered" evidence="6">
    <location>
        <begin position="737"/>
        <end position="757"/>
    </location>
</feature>
<feature type="compositionally biased region" description="Basic and acidic residues" evidence="6">
    <location>
        <begin position="654"/>
        <end position="665"/>
    </location>
</feature>
<keyword evidence="2" id="KW-0805">Transcription regulation</keyword>
<evidence type="ECO:0000256" key="1">
    <source>
        <dbReference type="ARBA" id="ARBA00022723"/>
    </source>
</evidence>
<dbReference type="Proteomes" id="UP000000560">
    <property type="component" value="Chromosome VII"/>
</dbReference>
<dbReference type="GO" id="GO:0006351">
    <property type="term" value="P:DNA-templated transcription"/>
    <property type="evidence" value="ECO:0007669"/>
    <property type="project" value="InterPro"/>
</dbReference>
<dbReference type="PROSITE" id="PS50048">
    <property type="entry name" value="ZN2_CY6_FUNGAL_2"/>
    <property type="match status" value="1"/>
</dbReference>
<proteinExistence type="predicted"/>
<dbReference type="PANTHER" id="PTHR47654:SF3">
    <property type="entry name" value="ZN(II)2CYS6 TRANSCRIPTION FACTOR (EUROFUNG)"/>
    <property type="match status" value="1"/>
</dbReference>
<dbReference type="AlphaFoldDB" id="Q5AS00"/>
<dbReference type="OMA" id="CLTRPDM"/>
<dbReference type="GO" id="GO:0000981">
    <property type="term" value="F:DNA-binding transcription factor activity, RNA polymerase II-specific"/>
    <property type="evidence" value="ECO:0007669"/>
    <property type="project" value="InterPro"/>
</dbReference>
<dbReference type="InterPro" id="IPR053230">
    <property type="entry name" value="Trans_reg_galc"/>
</dbReference>
<dbReference type="GO" id="GO:0003677">
    <property type="term" value="F:DNA binding"/>
    <property type="evidence" value="ECO:0007669"/>
    <property type="project" value="UniProtKB-KW"/>
</dbReference>
<dbReference type="SMART" id="SM00066">
    <property type="entry name" value="GAL4"/>
    <property type="match status" value="1"/>
</dbReference>